<evidence type="ECO:0000313" key="1">
    <source>
        <dbReference type="EMBL" id="ARS53899.1"/>
    </source>
</evidence>
<gene>
    <name evidence="1" type="ORF">B9G99_14340</name>
</gene>
<accession>A0A2Z2H8W1</accession>
<name>A0A2Z2H8W1_9GAMM</name>
<dbReference type="EMBL" id="CP021323">
    <property type="protein sequence ID" value="ARS53899.1"/>
    <property type="molecule type" value="Genomic_DNA"/>
</dbReference>
<organism evidence="1 2">
    <name type="scientific">Kushneria konosiri</name>
    <dbReference type="NCBI Taxonomy" id="698828"/>
    <lineage>
        <taxon>Bacteria</taxon>
        <taxon>Pseudomonadati</taxon>
        <taxon>Pseudomonadota</taxon>
        <taxon>Gammaproteobacteria</taxon>
        <taxon>Oceanospirillales</taxon>
        <taxon>Halomonadaceae</taxon>
        <taxon>Kushneria</taxon>
    </lineage>
</organism>
<sequence>MNAENGHHDVIATDSQRDGCRPGCGACCIAPSISSAIPGMPEGKPAGIRCIQLDDNNLCRLFGDPSRPKVCHDFTYDHDICGHSRQEALHIIALLEASSMP</sequence>
<dbReference type="KEGG" id="kus:B9G99_14340"/>
<dbReference type="InterPro" id="IPR005358">
    <property type="entry name" value="Puta_zinc/iron-chelating_dom"/>
</dbReference>
<evidence type="ECO:0000313" key="2">
    <source>
        <dbReference type="Proteomes" id="UP000250025"/>
    </source>
</evidence>
<dbReference type="PANTHER" id="PTHR36931:SF1">
    <property type="entry name" value="UPF0153 PROTEIN YEIW"/>
    <property type="match status" value="1"/>
</dbReference>
<dbReference type="RefSeq" id="WP_086622770.1">
    <property type="nucleotide sequence ID" value="NZ_CP021323.1"/>
</dbReference>
<dbReference type="Proteomes" id="UP000250025">
    <property type="component" value="Chromosome"/>
</dbReference>
<proteinExistence type="predicted"/>
<dbReference type="Pfam" id="PF03692">
    <property type="entry name" value="CxxCxxCC"/>
    <property type="match status" value="1"/>
</dbReference>
<keyword evidence="2" id="KW-1185">Reference proteome</keyword>
<dbReference type="InterPro" id="IPR052572">
    <property type="entry name" value="UPF0153_domain"/>
</dbReference>
<dbReference type="OrthoDB" id="9803986at2"/>
<reference evidence="1 2" key="1">
    <citation type="journal article" date="2017" name="Int. J. Syst. Evol. Microbiol.">
        <title>Kushneria konosiri sp. nov., isolated from the Korean salt-fermented seafood Daemi-jeot.</title>
        <authorList>
            <person name="Yun J.H."/>
            <person name="Park S.K."/>
            <person name="Lee J.Y."/>
            <person name="Jung M.J."/>
            <person name="Bae J.W."/>
        </authorList>
    </citation>
    <scope>NUCLEOTIDE SEQUENCE [LARGE SCALE GENOMIC DNA]</scope>
    <source>
        <strain evidence="1 2">X49</strain>
    </source>
</reference>
<dbReference type="PANTHER" id="PTHR36931">
    <property type="entry name" value="UPF0153 PROTEIN YEIW"/>
    <property type="match status" value="1"/>
</dbReference>
<protein>
    <submittedName>
        <fullName evidence="1">Zinc/iron-chelating domain-containing protein</fullName>
    </submittedName>
</protein>
<dbReference type="AlphaFoldDB" id="A0A2Z2H8W1"/>